<sequence length="111" mass="12963">MLKNLRFIIPLLALVGAVAYWLTPHYSEEEESYYRAVFCTIDHDDPQNFSRDMENIIEGGNSDYALRKNHYISALGERMIDTWTSLSAQQQAELKENQQKCRDIMSDKQRS</sequence>
<reference evidence="1 2" key="1">
    <citation type="submission" date="2017-01" db="EMBL/GenBank/DDBJ databases">
        <authorList>
            <person name="Cao J.-M."/>
        </authorList>
    </citation>
    <scope>NUCLEOTIDE SEQUENCE [LARGE SCALE GENOMIC DNA]</scope>
    <source>
        <strain evidence="1 2">888-76</strain>
    </source>
</reference>
<dbReference type="RefSeq" id="WP_076769441.1">
    <property type="nucleotide sequence ID" value="NZ_CP019445.1"/>
</dbReference>
<evidence type="ECO:0000313" key="2">
    <source>
        <dbReference type="Proteomes" id="UP000187148"/>
    </source>
</evidence>
<accession>A0A807LHB9</accession>
<name>A0A807LHB9_9ENTR</name>
<keyword evidence="2" id="KW-1185">Reference proteome</keyword>
<dbReference type="EMBL" id="CP019445">
    <property type="protein sequence ID" value="APZ05450.1"/>
    <property type="molecule type" value="Genomic_DNA"/>
</dbReference>
<protein>
    <submittedName>
        <fullName evidence="1">Uncharacterized protein</fullName>
    </submittedName>
</protein>
<dbReference type="KEGG" id="kco:BWI95_10545"/>
<organism evidence="1 2">
    <name type="scientific">Kosakonia cowanii JCM 10956 = DSM 18146</name>
    <dbReference type="NCBI Taxonomy" id="1300165"/>
    <lineage>
        <taxon>Bacteria</taxon>
        <taxon>Pseudomonadati</taxon>
        <taxon>Pseudomonadota</taxon>
        <taxon>Gammaproteobacteria</taxon>
        <taxon>Enterobacterales</taxon>
        <taxon>Enterobacteriaceae</taxon>
        <taxon>Kosakonia</taxon>
    </lineage>
</organism>
<dbReference type="Proteomes" id="UP000187148">
    <property type="component" value="Chromosome"/>
</dbReference>
<evidence type="ECO:0000313" key="1">
    <source>
        <dbReference type="EMBL" id="APZ05450.1"/>
    </source>
</evidence>
<proteinExistence type="predicted"/>
<gene>
    <name evidence="1" type="ORF">BWI95_10545</name>
</gene>
<dbReference type="AlphaFoldDB" id="A0A807LHB9"/>